<dbReference type="SUPFAM" id="SSF52141">
    <property type="entry name" value="Uracil-DNA glycosylase-like"/>
    <property type="match status" value="1"/>
</dbReference>
<dbReference type="InterPro" id="IPR039134">
    <property type="entry name" value="SMUG1"/>
</dbReference>
<evidence type="ECO:0000313" key="9">
    <source>
        <dbReference type="EMBL" id="KRT79585.1"/>
    </source>
</evidence>
<protein>
    <recommendedName>
        <fullName evidence="8">Uracil-DNA glycosylase-like domain-containing protein</fullName>
    </recommendedName>
</protein>
<dbReference type="GO" id="GO:0017065">
    <property type="term" value="F:single-strand selective uracil DNA N-glycosylase activity"/>
    <property type="evidence" value="ECO:0007669"/>
    <property type="project" value="InterPro"/>
</dbReference>
<evidence type="ECO:0000256" key="2">
    <source>
        <dbReference type="ARBA" id="ARBA00007889"/>
    </source>
</evidence>
<dbReference type="Proteomes" id="UP000051574">
    <property type="component" value="Unassembled WGS sequence"/>
</dbReference>
<proteinExistence type="inferred from homology"/>
<dbReference type="AlphaFoldDB" id="A0A0T6AX01"/>
<dbReference type="GO" id="GO:0003677">
    <property type="term" value="F:DNA binding"/>
    <property type="evidence" value="ECO:0007669"/>
    <property type="project" value="UniProtKB-KW"/>
</dbReference>
<keyword evidence="7" id="KW-0539">Nucleus</keyword>
<dbReference type="InterPro" id="IPR005122">
    <property type="entry name" value="Uracil-DNA_glycosylase-like"/>
</dbReference>
<dbReference type="InterPro" id="IPR036895">
    <property type="entry name" value="Uracil-DNA_glycosylase-like_sf"/>
</dbReference>
<dbReference type="CDD" id="cd19374">
    <property type="entry name" value="UDG-F3_SMUG1-like"/>
    <property type="match status" value="1"/>
</dbReference>
<comment type="similarity">
    <text evidence="2">Belongs to the uracil-DNA glycosylase (UDG) superfamily. SMUG1 family.</text>
</comment>
<comment type="caution">
    <text evidence="9">The sequence shown here is derived from an EMBL/GenBank/DDBJ whole genome shotgun (WGS) entry which is preliminary data.</text>
</comment>
<evidence type="ECO:0000256" key="7">
    <source>
        <dbReference type="ARBA" id="ARBA00023242"/>
    </source>
</evidence>
<sequence length="276" mass="32015">EDLERNSKITDQSLGLSNKYFYNQNLEDIPTILLKYATALNDKLRKLSFDNPVKYVYNPVEYAFDMHASFIKKFCNDEKTILLLGMNPGPWGMVQTGVPFGEIRMVKEWYQIQAKINKPAIECPVRKIMGLDCHKSEVSGKRLYELFKRISDTPENFFKNTYLYNYCPLALMEEDGRNITPSSLKGFVRKELEEYCNDTLIQILFLLKTKIIIALGVYAKGQAETTLRAHNIQNIEVIYMPHPSPRARGNEKWGEKAQKVLEENNLLKYFSPKHIV</sequence>
<dbReference type="Gene3D" id="3.40.470.10">
    <property type="entry name" value="Uracil-DNA glycosylase-like domain"/>
    <property type="match status" value="1"/>
</dbReference>
<accession>A0A0T6AX01</accession>
<dbReference type="GO" id="GO:0006284">
    <property type="term" value="P:base-excision repair"/>
    <property type="evidence" value="ECO:0007669"/>
    <property type="project" value="InterPro"/>
</dbReference>
<evidence type="ECO:0000256" key="4">
    <source>
        <dbReference type="ARBA" id="ARBA00022801"/>
    </source>
</evidence>
<dbReference type="PANTHER" id="PTHR13235">
    <property type="entry name" value="SINGLE-STRAND SELECTIVE MONOFUNCTIONAL URACIL DNA GLYCOSYLASE"/>
    <property type="match status" value="1"/>
</dbReference>
<keyword evidence="4" id="KW-0378">Hydrolase</keyword>
<keyword evidence="6" id="KW-0234">DNA repair</keyword>
<comment type="subcellular location">
    <subcellularLocation>
        <location evidence="1">Nucleus</location>
    </subcellularLocation>
</comment>
<evidence type="ECO:0000256" key="5">
    <source>
        <dbReference type="ARBA" id="ARBA00023125"/>
    </source>
</evidence>
<dbReference type="FunFam" id="3.40.470.10:FF:000005">
    <property type="entry name" value="Single-strand selective monofunctional uracil DNA glycosylase"/>
    <property type="match status" value="1"/>
</dbReference>
<evidence type="ECO:0000259" key="8">
    <source>
        <dbReference type="Pfam" id="PF03167"/>
    </source>
</evidence>
<dbReference type="Pfam" id="PF03167">
    <property type="entry name" value="UDG"/>
    <property type="match status" value="1"/>
</dbReference>
<feature type="non-terminal residue" evidence="9">
    <location>
        <position position="1"/>
    </location>
</feature>
<dbReference type="OrthoDB" id="408702at2759"/>
<organism evidence="9 10">
    <name type="scientific">Oryctes borbonicus</name>
    <dbReference type="NCBI Taxonomy" id="1629725"/>
    <lineage>
        <taxon>Eukaryota</taxon>
        <taxon>Metazoa</taxon>
        <taxon>Ecdysozoa</taxon>
        <taxon>Arthropoda</taxon>
        <taxon>Hexapoda</taxon>
        <taxon>Insecta</taxon>
        <taxon>Pterygota</taxon>
        <taxon>Neoptera</taxon>
        <taxon>Endopterygota</taxon>
        <taxon>Coleoptera</taxon>
        <taxon>Polyphaga</taxon>
        <taxon>Scarabaeiformia</taxon>
        <taxon>Scarabaeidae</taxon>
        <taxon>Dynastinae</taxon>
        <taxon>Oryctes</taxon>
    </lineage>
</organism>
<dbReference type="GO" id="GO:0000703">
    <property type="term" value="F:oxidized pyrimidine nucleobase lesion DNA N-glycosylase activity"/>
    <property type="evidence" value="ECO:0007669"/>
    <property type="project" value="TreeGrafter"/>
</dbReference>
<keyword evidence="10" id="KW-1185">Reference proteome</keyword>
<evidence type="ECO:0000313" key="10">
    <source>
        <dbReference type="Proteomes" id="UP000051574"/>
    </source>
</evidence>
<name>A0A0T6AX01_9SCAR</name>
<keyword evidence="5" id="KW-0238">DNA-binding</keyword>
<evidence type="ECO:0000256" key="1">
    <source>
        <dbReference type="ARBA" id="ARBA00004123"/>
    </source>
</evidence>
<reference evidence="9 10" key="1">
    <citation type="submission" date="2015-09" db="EMBL/GenBank/DDBJ databases">
        <title>Draft genome of the scarab beetle Oryctes borbonicus.</title>
        <authorList>
            <person name="Meyer J.M."/>
            <person name="Markov G.V."/>
            <person name="Baskaran P."/>
            <person name="Herrmann M."/>
            <person name="Sommer R.J."/>
            <person name="Roedelsperger C."/>
        </authorList>
    </citation>
    <scope>NUCLEOTIDE SEQUENCE [LARGE SCALE GENOMIC DNA]</scope>
    <source>
        <strain evidence="9">OB123</strain>
        <tissue evidence="9">Whole animal</tissue>
    </source>
</reference>
<evidence type="ECO:0000256" key="3">
    <source>
        <dbReference type="ARBA" id="ARBA00022763"/>
    </source>
</evidence>
<gene>
    <name evidence="9" type="ORF">AMK59_8077</name>
</gene>
<keyword evidence="3" id="KW-0227">DNA damage</keyword>
<feature type="domain" description="Uracil-DNA glycosylase-like" evidence="8">
    <location>
        <begin position="73"/>
        <end position="256"/>
    </location>
</feature>
<evidence type="ECO:0000256" key="6">
    <source>
        <dbReference type="ARBA" id="ARBA00023204"/>
    </source>
</evidence>
<dbReference type="EMBL" id="LJIG01022621">
    <property type="protein sequence ID" value="KRT79585.1"/>
    <property type="molecule type" value="Genomic_DNA"/>
</dbReference>
<dbReference type="PANTHER" id="PTHR13235:SF2">
    <property type="entry name" value="SINGLE-STRAND SELECTIVE MONOFUNCTIONAL URACIL DNA GLYCOSYLASE"/>
    <property type="match status" value="1"/>
</dbReference>
<dbReference type="GO" id="GO:0005634">
    <property type="term" value="C:nucleus"/>
    <property type="evidence" value="ECO:0007669"/>
    <property type="project" value="UniProtKB-SubCell"/>
</dbReference>